<comment type="caution">
    <text evidence="1">The sequence shown here is derived from an EMBL/GenBank/DDBJ whole genome shotgun (WGS) entry which is preliminary data.</text>
</comment>
<protein>
    <submittedName>
        <fullName evidence="1">Uncharacterized protein</fullName>
    </submittedName>
</protein>
<sequence length="186" mass="21658">MKLMDYAAQDFNLLIGANFDNETSLSLNEVRSRRYYHEFIPNSTPVYRNTLKGVLPQARVIGAIADQFQARRLATATRYIQQRYCRLIIRFAGALNHANRADSRNNLQDGKLERAQMHHRSTRSTRKHEVLAKLKLQQLLRAPIYCTVVSTRFTNFLTICRSITNRAPFNIYVISHYLTFIFGKLF</sequence>
<keyword evidence="2" id="KW-1185">Reference proteome</keyword>
<proteinExistence type="predicted"/>
<dbReference type="AlphaFoldDB" id="A0AAV7I421"/>
<reference evidence="1 2" key="1">
    <citation type="journal article" date="2021" name="J. Hered.">
        <title>A chromosome-level genome assembly of the parasitoid wasp, Cotesia glomerata (Hymenoptera: Braconidae).</title>
        <authorList>
            <person name="Pinto B.J."/>
            <person name="Weis J.J."/>
            <person name="Gamble T."/>
            <person name="Ode P.J."/>
            <person name="Paul R."/>
            <person name="Zaspel J.M."/>
        </authorList>
    </citation>
    <scope>NUCLEOTIDE SEQUENCE [LARGE SCALE GENOMIC DNA]</scope>
    <source>
        <strain evidence="1">CgM1</strain>
    </source>
</reference>
<evidence type="ECO:0000313" key="2">
    <source>
        <dbReference type="Proteomes" id="UP000826195"/>
    </source>
</evidence>
<accession>A0AAV7I421</accession>
<evidence type="ECO:0000313" key="1">
    <source>
        <dbReference type="EMBL" id="KAH0546055.1"/>
    </source>
</evidence>
<dbReference type="Proteomes" id="UP000826195">
    <property type="component" value="Unassembled WGS sequence"/>
</dbReference>
<organism evidence="1 2">
    <name type="scientific">Cotesia glomerata</name>
    <name type="common">Lepidopteran parasitic wasp</name>
    <name type="synonym">Apanteles glomeratus</name>
    <dbReference type="NCBI Taxonomy" id="32391"/>
    <lineage>
        <taxon>Eukaryota</taxon>
        <taxon>Metazoa</taxon>
        <taxon>Ecdysozoa</taxon>
        <taxon>Arthropoda</taxon>
        <taxon>Hexapoda</taxon>
        <taxon>Insecta</taxon>
        <taxon>Pterygota</taxon>
        <taxon>Neoptera</taxon>
        <taxon>Endopterygota</taxon>
        <taxon>Hymenoptera</taxon>
        <taxon>Apocrita</taxon>
        <taxon>Ichneumonoidea</taxon>
        <taxon>Braconidae</taxon>
        <taxon>Microgastrinae</taxon>
        <taxon>Cotesia</taxon>
    </lineage>
</organism>
<gene>
    <name evidence="1" type="ORF">KQX54_006182</name>
</gene>
<dbReference type="EMBL" id="JAHXZJ010002237">
    <property type="protein sequence ID" value="KAH0546055.1"/>
    <property type="molecule type" value="Genomic_DNA"/>
</dbReference>
<name>A0AAV7I421_COTGL</name>